<reference evidence="2 3" key="1">
    <citation type="submission" date="2025-04" db="UniProtKB">
        <authorList>
            <consortium name="RefSeq"/>
        </authorList>
    </citation>
    <scope>IDENTIFICATION</scope>
    <source>
        <tissue evidence="2 3">Whole organism</tissue>
    </source>
</reference>
<name>A0A979FFP6_HYAAZ</name>
<dbReference type="GeneID" id="125177636"/>
<evidence type="ECO:0000313" key="3">
    <source>
        <dbReference type="RefSeq" id="XP_047735733.1"/>
    </source>
</evidence>
<dbReference type="GO" id="GO:0000939">
    <property type="term" value="C:inner kinetochore"/>
    <property type="evidence" value="ECO:0007669"/>
    <property type="project" value="TreeGrafter"/>
</dbReference>
<evidence type="ECO:0000313" key="2">
    <source>
        <dbReference type="RefSeq" id="XP_047735732.1"/>
    </source>
</evidence>
<dbReference type="KEGG" id="hazt:125177636"/>
<evidence type="ECO:0000313" key="1">
    <source>
        <dbReference type="Proteomes" id="UP000694843"/>
    </source>
</evidence>
<proteinExistence type="predicted"/>
<accession>A0A979FFP6</accession>
<dbReference type="GO" id="GO:0034080">
    <property type="term" value="P:CENP-A containing chromatin assembly"/>
    <property type="evidence" value="ECO:0007669"/>
    <property type="project" value="TreeGrafter"/>
</dbReference>
<organism evidence="1 3">
    <name type="scientific">Hyalella azteca</name>
    <name type="common">Amphipod</name>
    <dbReference type="NCBI Taxonomy" id="294128"/>
    <lineage>
        <taxon>Eukaryota</taxon>
        <taxon>Metazoa</taxon>
        <taxon>Ecdysozoa</taxon>
        <taxon>Arthropoda</taxon>
        <taxon>Crustacea</taxon>
        <taxon>Multicrustacea</taxon>
        <taxon>Malacostraca</taxon>
        <taxon>Eumalacostraca</taxon>
        <taxon>Peracarida</taxon>
        <taxon>Amphipoda</taxon>
        <taxon>Senticaudata</taxon>
        <taxon>Talitrida</taxon>
        <taxon>Talitroidea</taxon>
        <taxon>Hyalellidae</taxon>
        <taxon>Hyalella</taxon>
    </lineage>
</organism>
<dbReference type="GO" id="GO:0000070">
    <property type="term" value="P:mitotic sister chromatid segregation"/>
    <property type="evidence" value="ECO:0007669"/>
    <property type="project" value="TreeGrafter"/>
</dbReference>
<dbReference type="OrthoDB" id="6347512at2759"/>
<dbReference type="AlphaFoldDB" id="A0A979FFP6"/>
<dbReference type="PANTHER" id="PTHR48208">
    <property type="entry name" value="CENTROMERE PROTEIN I"/>
    <property type="match status" value="1"/>
</dbReference>
<dbReference type="PANTHER" id="PTHR48208:SF2">
    <property type="entry name" value="CENTROMERE PROTEIN I"/>
    <property type="match status" value="1"/>
</dbReference>
<dbReference type="RefSeq" id="XP_047735732.1">
    <property type="nucleotide sequence ID" value="XM_047879776.1"/>
</dbReference>
<protein>
    <submittedName>
        <fullName evidence="2">Uncharacterized protein LOC125177636 isoform X1</fullName>
    </submittedName>
    <submittedName>
        <fullName evidence="3">Uncharacterized protein LOC125177636 isoform X2</fullName>
    </submittedName>
</protein>
<dbReference type="Proteomes" id="UP000694843">
    <property type="component" value="Unplaced"/>
</dbReference>
<gene>
    <name evidence="2 3" type="primary">LOC125177636</name>
</gene>
<keyword evidence="1" id="KW-1185">Reference proteome</keyword>
<dbReference type="RefSeq" id="XP_047735733.1">
    <property type="nucleotide sequence ID" value="XM_047879777.1"/>
</dbReference>
<sequence length="305" mass="33406">MLWDQQENLSLVLRLVQCLGCVESFTSVVLSRLLPLMATAPLPTACAVITCFTNTALNWCLTFKNNSEIMEDEGFAMVEGVLDLARQLDSCFLGSCLVHSLHPMLLHCILSFYHTINDCCEELSLPLVLCPSPPLTALMLSTTDVGIVHSLGILLSRLPAAYERIKTSTRENSRHAAFCAEVFKHTSQNNKCLQLYINCAHDSLVFVNSTEAWREMCTIFLGNKLVLAMLGARGLRYSGAMASQLQCAVLRSQAPPPVAGQAFAAESVEVRDYVLKALADMGLSGIQDFINSLKDPDSPTVELES</sequence>